<dbReference type="InterPro" id="IPR014977">
    <property type="entry name" value="WRC_dom"/>
</dbReference>
<feature type="region of interest" description="Disordered" evidence="6">
    <location>
        <begin position="220"/>
        <end position="249"/>
    </location>
</feature>
<dbReference type="Proteomes" id="UP001327560">
    <property type="component" value="Chromosome 6"/>
</dbReference>
<evidence type="ECO:0000256" key="4">
    <source>
        <dbReference type="PROSITE-ProRule" id="PRU01002"/>
    </source>
</evidence>
<dbReference type="PANTHER" id="PTHR31602">
    <property type="entry name" value="GROWTH-REGULATING FACTOR 5"/>
    <property type="match status" value="1"/>
</dbReference>
<comment type="similarity">
    <text evidence="2 5">Belongs to the GRF family.</text>
</comment>
<dbReference type="InterPro" id="IPR014978">
    <property type="entry name" value="Gln-Leu-Gln_QLQ"/>
</dbReference>
<evidence type="ECO:0000256" key="5">
    <source>
        <dbReference type="RuleBase" id="RU367127"/>
    </source>
</evidence>
<dbReference type="SMART" id="SM00951">
    <property type="entry name" value="QLQ"/>
    <property type="match status" value="1"/>
</dbReference>
<sequence length="294" mass="31728">MAEERKSQSSLEHDEEEDKSPPPHKVARLSSDEAGVASILLSTPLLPFTLTQSPYIYVLMLLCSHKGIVTMAAPSPLMLGLGLGLGRGQGASKPVFTFMQLQELEHQALIFKYMAAGLPVPVHLVIPIWKSVAASSFGSYHYPSCCPISYALLYFALIWGFGFNRLIRGVDWIEAVMGYGGMCLDYRNSMEPEPGRCRRTDGKKWRCSRDVVPDQKYCERHMHRGRNRPRKPVEAGTAGGGAATAPPCSTQLSISVSAGGRTANDGGRVVSPPELGLSRASVIGSGSACKTATS</sequence>
<evidence type="ECO:0000313" key="10">
    <source>
        <dbReference type="EMBL" id="WOL10007.1"/>
    </source>
</evidence>
<dbReference type="GO" id="GO:0005634">
    <property type="term" value="C:nucleus"/>
    <property type="evidence" value="ECO:0007669"/>
    <property type="project" value="UniProtKB-SubCell"/>
</dbReference>
<comment type="caution">
    <text evidence="4">Lacks conserved residue(s) required for the propagation of feature annotation.</text>
</comment>
<comment type="subcellular location">
    <subcellularLocation>
        <location evidence="1 5">Nucleus</location>
    </subcellularLocation>
</comment>
<keyword evidence="5" id="KW-0805">Transcription regulation</keyword>
<evidence type="ECO:0000256" key="6">
    <source>
        <dbReference type="SAM" id="MobiDB-lite"/>
    </source>
</evidence>
<proteinExistence type="inferred from homology"/>
<gene>
    <name evidence="10" type="ORF">Cni_G18761</name>
</gene>
<dbReference type="InterPro" id="IPR031137">
    <property type="entry name" value="GRF"/>
</dbReference>
<evidence type="ECO:0000256" key="2">
    <source>
        <dbReference type="ARBA" id="ARBA00008122"/>
    </source>
</evidence>
<keyword evidence="11" id="KW-1185">Reference proteome</keyword>
<evidence type="ECO:0000256" key="1">
    <source>
        <dbReference type="ARBA" id="ARBA00004123"/>
    </source>
</evidence>
<dbReference type="GO" id="GO:0006351">
    <property type="term" value="P:DNA-templated transcription"/>
    <property type="evidence" value="ECO:0007669"/>
    <property type="project" value="UniProtKB-UniRule"/>
</dbReference>
<evidence type="ECO:0000259" key="9">
    <source>
        <dbReference type="PROSITE" id="PS51667"/>
    </source>
</evidence>
<dbReference type="Pfam" id="PF08879">
    <property type="entry name" value="WRC"/>
    <property type="match status" value="1"/>
</dbReference>
<dbReference type="AlphaFoldDB" id="A0AAQ3KPX1"/>
<evidence type="ECO:0000256" key="7">
    <source>
        <dbReference type="SAM" id="Phobius"/>
    </source>
</evidence>
<feature type="region of interest" description="Disordered" evidence="6">
    <location>
        <begin position="256"/>
        <end position="275"/>
    </location>
</feature>
<dbReference type="Pfam" id="PF08880">
    <property type="entry name" value="QLQ"/>
    <property type="match status" value="1"/>
</dbReference>
<feature type="domain" description="WRC" evidence="9">
    <location>
        <begin position="191"/>
        <end position="235"/>
    </location>
</feature>
<dbReference type="GO" id="GO:0032502">
    <property type="term" value="P:developmental process"/>
    <property type="evidence" value="ECO:0007669"/>
    <property type="project" value="InterPro"/>
</dbReference>
<reference evidence="10 11" key="1">
    <citation type="submission" date="2023-10" db="EMBL/GenBank/DDBJ databases">
        <title>Chromosome-scale genome assembly provides insights into flower coloration mechanisms of Canna indica.</title>
        <authorList>
            <person name="Li C."/>
        </authorList>
    </citation>
    <scope>NUCLEOTIDE SEQUENCE [LARGE SCALE GENOMIC DNA]</scope>
    <source>
        <tissue evidence="10">Flower</tissue>
    </source>
</reference>
<comment type="domain">
    <text evidence="5">The QLQ domain and WRC domain may be involved in protein-protein interaction and DNA-binding, respectively.</text>
</comment>
<dbReference type="GO" id="GO:0006355">
    <property type="term" value="P:regulation of DNA-templated transcription"/>
    <property type="evidence" value="ECO:0007669"/>
    <property type="project" value="InterPro"/>
</dbReference>
<accession>A0AAQ3KPX1</accession>
<dbReference type="EMBL" id="CP136895">
    <property type="protein sequence ID" value="WOL10007.1"/>
    <property type="molecule type" value="Genomic_DNA"/>
</dbReference>
<feature type="transmembrane region" description="Helical" evidence="7">
    <location>
        <begin position="141"/>
        <end position="163"/>
    </location>
</feature>
<keyword evidence="7" id="KW-0472">Membrane</keyword>
<dbReference type="GO" id="GO:0005524">
    <property type="term" value="F:ATP binding"/>
    <property type="evidence" value="ECO:0007669"/>
    <property type="project" value="UniProtKB-UniRule"/>
</dbReference>
<keyword evidence="5" id="KW-0804">Transcription</keyword>
<feature type="compositionally biased region" description="Basic residues" evidence="6">
    <location>
        <begin position="221"/>
        <end position="230"/>
    </location>
</feature>
<keyword evidence="5" id="KW-0010">Activator</keyword>
<evidence type="ECO:0000313" key="11">
    <source>
        <dbReference type="Proteomes" id="UP001327560"/>
    </source>
</evidence>
<evidence type="ECO:0000259" key="8">
    <source>
        <dbReference type="PROSITE" id="PS51666"/>
    </source>
</evidence>
<feature type="domain" description="QLQ" evidence="8">
    <location>
        <begin position="95"/>
        <end position="130"/>
    </location>
</feature>
<keyword evidence="7" id="KW-0812">Transmembrane</keyword>
<dbReference type="PROSITE" id="PS51667">
    <property type="entry name" value="WRC"/>
    <property type="match status" value="1"/>
</dbReference>
<evidence type="ECO:0000256" key="3">
    <source>
        <dbReference type="ARBA" id="ARBA00023242"/>
    </source>
</evidence>
<dbReference type="PANTHER" id="PTHR31602:SF81">
    <property type="entry name" value="GROWTH-REGULATING FACTOR 9"/>
    <property type="match status" value="1"/>
</dbReference>
<dbReference type="PROSITE" id="PS51666">
    <property type="entry name" value="QLQ"/>
    <property type="match status" value="1"/>
</dbReference>
<feature type="transmembrane region" description="Helical" evidence="7">
    <location>
        <begin position="109"/>
        <end position="129"/>
    </location>
</feature>
<keyword evidence="3 5" id="KW-0539">Nucleus</keyword>
<name>A0AAQ3KPX1_9LILI</name>
<feature type="region of interest" description="Disordered" evidence="6">
    <location>
        <begin position="1"/>
        <end position="27"/>
    </location>
</feature>
<keyword evidence="7" id="KW-1133">Transmembrane helix</keyword>
<organism evidence="10 11">
    <name type="scientific">Canna indica</name>
    <name type="common">Indian-shot</name>
    <dbReference type="NCBI Taxonomy" id="4628"/>
    <lineage>
        <taxon>Eukaryota</taxon>
        <taxon>Viridiplantae</taxon>
        <taxon>Streptophyta</taxon>
        <taxon>Embryophyta</taxon>
        <taxon>Tracheophyta</taxon>
        <taxon>Spermatophyta</taxon>
        <taxon>Magnoliopsida</taxon>
        <taxon>Liliopsida</taxon>
        <taxon>Zingiberales</taxon>
        <taxon>Cannaceae</taxon>
        <taxon>Canna</taxon>
    </lineage>
</organism>
<protein>
    <recommendedName>
        <fullName evidence="5">Growth-regulating factor</fullName>
    </recommendedName>
</protein>
<comment type="function">
    <text evidence="5">Transcription activator.</text>
</comment>